<dbReference type="Proteomes" id="UP001337655">
    <property type="component" value="Unassembled WGS sequence"/>
</dbReference>
<protein>
    <submittedName>
        <fullName evidence="5">DNA-directed RNA polymerase III subunit C31</fullName>
    </submittedName>
</protein>
<evidence type="ECO:0000256" key="2">
    <source>
        <dbReference type="ARBA" id="ARBA00008352"/>
    </source>
</evidence>
<feature type="region of interest" description="Disordered" evidence="4">
    <location>
        <begin position="161"/>
        <end position="269"/>
    </location>
</feature>
<keyword evidence="5" id="KW-0804">Transcription</keyword>
<dbReference type="GeneID" id="89926967"/>
<accession>A0AAV9P915</accession>
<feature type="compositionally biased region" description="Basic and acidic residues" evidence="4">
    <location>
        <begin position="33"/>
        <end position="49"/>
    </location>
</feature>
<dbReference type="EMBL" id="JAVRRT010000008">
    <property type="protein sequence ID" value="KAK5169649.1"/>
    <property type="molecule type" value="Genomic_DNA"/>
</dbReference>
<dbReference type="GO" id="GO:0005634">
    <property type="term" value="C:nucleus"/>
    <property type="evidence" value="ECO:0007669"/>
    <property type="project" value="UniProtKB-SubCell"/>
</dbReference>
<evidence type="ECO:0000313" key="6">
    <source>
        <dbReference type="Proteomes" id="UP001337655"/>
    </source>
</evidence>
<dbReference type="RefSeq" id="XP_064658995.1">
    <property type="nucleotide sequence ID" value="XM_064802870.1"/>
</dbReference>
<dbReference type="AlphaFoldDB" id="A0AAV9P915"/>
<comment type="similarity">
    <text evidence="2">Belongs to the eukaryotic RPC7 RNA polymerase subunit family.</text>
</comment>
<dbReference type="InterPro" id="IPR024661">
    <property type="entry name" value="RNA_pol_III_Rpc31"/>
</dbReference>
<feature type="compositionally biased region" description="Acidic residues" evidence="4">
    <location>
        <begin position="185"/>
        <end position="201"/>
    </location>
</feature>
<dbReference type="GO" id="GO:0000428">
    <property type="term" value="C:DNA-directed RNA polymerase complex"/>
    <property type="evidence" value="ECO:0007669"/>
    <property type="project" value="UniProtKB-KW"/>
</dbReference>
<dbReference type="Pfam" id="PF11705">
    <property type="entry name" value="RNA_pol_3_Rpc31"/>
    <property type="match status" value="1"/>
</dbReference>
<comment type="subcellular location">
    <subcellularLocation>
        <location evidence="1">Nucleus</location>
    </subcellularLocation>
</comment>
<name>A0AAV9P915_9PEZI</name>
<feature type="region of interest" description="Disordered" evidence="4">
    <location>
        <begin position="1"/>
        <end position="49"/>
    </location>
</feature>
<comment type="caution">
    <text evidence="5">The sequence shown here is derived from an EMBL/GenBank/DDBJ whole genome shotgun (WGS) entry which is preliminary data.</text>
</comment>
<feature type="compositionally biased region" description="Gly residues" evidence="4">
    <location>
        <begin position="1"/>
        <end position="11"/>
    </location>
</feature>
<evidence type="ECO:0000256" key="4">
    <source>
        <dbReference type="SAM" id="MobiDB-lite"/>
    </source>
</evidence>
<keyword evidence="5" id="KW-0240">DNA-directed RNA polymerase</keyword>
<reference evidence="5 6" key="1">
    <citation type="submission" date="2023-08" db="EMBL/GenBank/DDBJ databases">
        <title>Black Yeasts Isolated from many extreme environments.</title>
        <authorList>
            <person name="Coleine C."/>
            <person name="Stajich J.E."/>
            <person name="Selbmann L."/>
        </authorList>
    </citation>
    <scope>NUCLEOTIDE SEQUENCE [LARGE SCALE GENOMIC DNA]</scope>
    <source>
        <strain evidence="5 6">CCFEE 5935</strain>
    </source>
</reference>
<evidence type="ECO:0000313" key="5">
    <source>
        <dbReference type="EMBL" id="KAK5169649.1"/>
    </source>
</evidence>
<evidence type="ECO:0000256" key="1">
    <source>
        <dbReference type="ARBA" id="ARBA00004123"/>
    </source>
</evidence>
<keyword evidence="3" id="KW-0539">Nucleus</keyword>
<evidence type="ECO:0000256" key="3">
    <source>
        <dbReference type="ARBA" id="ARBA00023242"/>
    </source>
</evidence>
<proteinExistence type="inferred from homology"/>
<gene>
    <name evidence="5" type="primary">RPC31</name>
    <name evidence="5" type="ORF">LTR77_005626</name>
</gene>
<dbReference type="GO" id="GO:0006383">
    <property type="term" value="P:transcription by RNA polymerase III"/>
    <property type="evidence" value="ECO:0007669"/>
    <property type="project" value="InterPro"/>
</dbReference>
<sequence length="269" mass="30003">MSRGGRGGARGGSISNMKTNEIPFEIDPELSETADRCNDDDGEARKKDKDSARKIFPNFGEMIFPAPITRFERAIVQLDRATTARRRAGPFWTGNKDQWAQYEAKTDGPVRGHYNAFEDAATYSRRLMKKRWRPADLTEIKLDKRFFPKELQGLVDKDYERNAKRQKTGPAKKSVTDMLSRLDENGDEDEEPESDAEADADDANKSQKGSDDEEDFDKEPGDTNFESDEEEMGGDYNAERYFDGGDEDDDEGGGGGGGGGEGEDFGGEF</sequence>
<organism evidence="5 6">
    <name type="scientific">Saxophila tyrrhenica</name>
    <dbReference type="NCBI Taxonomy" id="1690608"/>
    <lineage>
        <taxon>Eukaryota</taxon>
        <taxon>Fungi</taxon>
        <taxon>Dikarya</taxon>
        <taxon>Ascomycota</taxon>
        <taxon>Pezizomycotina</taxon>
        <taxon>Dothideomycetes</taxon>
        <taxon>Dothideomycetidae</taxon>
        <taxon>Mycosphaerellales</taxon>
        <taxon>Extremaceae</taxon>
        <taxon>Saxophila</taxon>
    </lineage>
</organism>
<keyword evidence="6" id="KW-1185">Reference proteome</keyword>